<dbReference type="PANTHER" id="PTHR30055">
    <property type="entry name" value="HTH-TYPE TRANSCRIPTIONAL REGULATOR RUTR"/>
    <property type="match status" value="1"/>
</dbReference>
<evidence type="ECO:0000259" key="5">
    <source>
        <dbReference type="PROSITE" id="PS50977"/>
    </source>
</evidence>
<dbReference type="GO" id="GO:0000976">
    <property type="term" value="F:transcription cis-regulatory region binding"/>
    <property type="evidence" value="ECO:0007669"/>
    <property type="project" value="TreeGrafter"/>
</dbReference>
<reference evidence="6 7" key="1">
    <citation type="submission" date="2016-10" db="EMBL/GenBank/DDBJ databases">
        <authorList>
            <person name="de Groot N.N."/>
        </authorList>
    </citation>
    <scope>NUCLEOTIDE SEQUENCE [LARGE SCALE GENOMIC DNA]</scope>
    <source>
        <strain evidence="6 7">CGMCC 4.5681</strain>
    </source>
</reference>
<feature type="DNA-binding region" description="H-T-H motif" evidence="4">
    <location>
        <begin position="32"/>
        <end position="51"/>
    </location>
</feature>
<evidence type="ECO:0000256" key="1">
    <source>
        <dbReference type="ARBA" id="ARBA00023015"/>
    </source>
</evidence>
<dbReference type="PANTHER" id="PTHR30055:SF234">
    <property type="entry name" value="HTH-TYPE TRANSCRIPTIONAL REGULATOR BETI"/>
    <property type="match status" value="1"/>
</dbReference>
<dbReference type="InterPro" id="IPR009057">
    <property type="entry name" value="Homeodomain-like_sf"/>
</dbReference>
<dbReference type="AlphaFoldDB" id="A0A1G9BJ11"/>
<keyword evidence="7" id="KW-1185">Reference proteome</keyword>
<keyword evidence="3" id="KW-0804">Transcription</keyword>
<dbReference type="STRING" id="683260.SAMN05421874_107161"/>
<dbReference type="SUPFAM" id="SSF46689">
    <property type="entry name" value="Homeodomain-like"/>
    <property type="match status" value="1"/>
</dbReference>
<gene>
    <name evidence="6" type="ORF">SAMN05421874_107161</name>
</gene>
<dbReference type="GO" id="GO:0003700">
    <property type="term" value="F:DNA-binding transcription factor activity"/>
    <property type="evidence" value="ECO:0007669"/>
    <property type="project" value="TreeGrafter"/>
</dbReference>
<dbReference type="PROSITE" id="PS50977">
    <property type="entry name" value="HTH_TETR_2"/>
    <property type="match status" value="1"/>
</dbReference>
<dbReference type="InterPro" id="IPR036271">
    <property type="entry name" value="Tet_transcr_reg_TetR-rel_C_sf"/>
</dbReference>
<accession>A0A1G9BJ11</accession>
<dbReference type="SUPFAM" id="SSF48498">
    <property type="entry name" value="Tetracyclin repressor-like, C-terminal domain"/>
    <property type="match status" value="1"/>
</dbReference>
<evidence type="ECO:0000256" key="3">
    <source>
        <dbReference type="ARBA" id="ARBA00023163"/>
    </source>
</evidence>
<dbReference type="PRINTS" id="PR00455">
    <property type="entry name" value="HTHTETR"/>
</dbReference>
<keyword evidence="1" id="KW-0805">Transcription regulation</keyword>
<evidence type="ECO:0000256" key="4">
    <source>
        <dbReference type="PROSITE-ProRule" id="PRU00335"/>
    </source>
</evidence>
<sequence>MSRPLRADAQRNRARVLEVAAETFAAEGLSVPVHEIARRAGVGTGTVSRHFPTKEALFQAVLFDRMEQLVRRAGELAEREEPDEAFFGFFAALVEAGATNKGLVDALAGAGFDFVAAAQESRYDVMGAWSALLDAAQRSGAVRADTDMADVKALLTGCVDRERAAPDPRARERLLSIIRTGLRP</sequence>
<dbReference type="Gene3D" id="1.10.357.10">
    <property type="entry name" value="Tetracycline Repressor, domain 2"/>
    <property type="match status" value="1"/>
</dbReference>
<evidence type="ECO:0000313" key="7">
    <source>
        <dbReference type="Proteomes" id="UP000198683"/>
    </source>
</evidence>
<evidence type="ECO:0000256" key="2">
    <source>
        <dbReference type="ARBA" id="ARBA00023125"/>
    </source>
</evidence>
<dbReference type="InterPro" id="IPR050109">
    <property type="entry name" value="HTH-type_TetR-like_transc_reg"/>
</dbReference>
<dbReference type="InterPro" id="IPR001647">
    <property type="entry name" value="HTH_TetR"/>
</dbReference>
<dbReference type="Pfam" id="PF00440">
    <property type="entry name" value="TetR_N"/>
    <property type="match status" value="1"/>
</dbReference>
<feature type="domain" description="HTH tetR-type" evidence="5">
    <location>
        <begin position="10"/>
        <end position="69"/>
    </location>
</feature>
<name>A0A1G9BJ11_9ACTN</name>
<dbReference type="Proteomes" id="UP000198683">
    <property type="component" value="Unassembled WGS sequence"/>
</dbReference>
<evidence type="ECO:0000313" key="6">
    <source>
        <dbReference type="EMBL" id="SDK38835.1"/>
    </source>
</evidence>
<organism evidence="6 7">
    <name type="scientific">Nonomuraea maritima</name>
    <dbReference type="NCBI Taxonomy" id="683260"/>
    <lineage>
        <taxon>Bacteria</taxon>
        <taxon>Bacillati</taxon>
        <taxon>Actinomycetota</taxon>
        <taxon>Actinomycetes</taxon>
        <taxon>Streptosporangiales</taxon>
        <taxon>Streptosporangiaceae</taxon>
        <taxon>Nonomuraea</taxon>
    </lineage>
</organism>
<dbReference type="EMBL" id="FNFB01000007">
    <property type="protein sequence ID" value="SDK38835.1"/>
    <property type="molecule type" value="Genomic_DNA"/>
</dbReference>
<dbReference type="Pfam" id="PF21597">
    <property type="entry name" value="TetR_C_43"/>
    <property type="match status" value="1"/>
</dbReference>
<dbReference type="RefSeq" id="WP_176903094.1">
    <property type="nucleotide sequence ID" value="NZ_FNFB01000007.1"/>
</dbReference>
<keyword evidence="2 4" id="KW-0238">DNA-binding</keyword>
<protein>
    <submittedName>
        <fullName evidence="6">DNA-binding transcriptional regulator, AcrR family</fullName>
    </submittedName>
</protein>
<proteinExistence type="predicted"/>
<dbReference type="InterPro" id="IPR049445">
    <property type="entry name" value="TetR_SbtR-like_C"/>
</dbReference>